<comment type="caution">
    <text evidence="1">The sequence shown here is derived from an EMBL/GenBank/DDBJ whole genome shotgun (WGS) entry which is preliminary data.</text>
</comment>
<proteinExistence type="predicted"/>
<protein>
    <submittedName>
        <fullName evidence="1">Uncharacterized protein</fullName>
    </submittedName>
</protein>
<accession>A0ACB6ZMA2</accession>
<evidence type="ECO:0000313" key="1">
    <source>
        <dbReference type="EMBL" id="KAF9650796.1"/>
    </source>
</evidence>
<organism evidence="1 2">
    <name type="scientific">Thelephora ganbajun</name>
    <name type="common">Ganba fungus</name>
    <dbReference type="NCBI Taxonomy" id="370292"/>
    <lineage>
        <taxon>Eukaryota</taxon>
        <taxon>Fungi</taxon>
        <taxon>Dikarya</taxon>
        <taxon>Basidiomycota</taxon>
        <taxon>Agaricomycotina</taxon>
        <taxon>Agaricomycetes</taxon>
        <taxon>Thelephorales</taxon>
        <taxon>Thelephoraceae</taxon>
        <taxon>Thelephora</taxon>
    </lineage>
</organism>
<reference evidence="1" key="1">
    <citation type="submission" date="2019-10" db="EMBL/GenBank/DDBJ databases">
        <authorList>
            <consortium name="DOE Joint Genome Institute"/>
            <person name="Kuo A."/>
            <person name="Miyauchi S."/>
            <person name="Kiss E."/>
            <person name="Drula E."/>
            <person name="Kohler A."/>
            <person name="Sanchez-Garcia M."/>
            <person name="Andreopoulos B."/>
            <person name="Barry K.W."/>
            <person name="Bonito G."/>
            <person name="Buee M."/>
            <person name="Carver A."/>
            <person name="Chen C."/>
            <person name="Cichocki N."/>
            <person name="Clum A."/>
            <person name="Culley D."/>
            <person name="Crous P.W."/>
            <person name="Fauchery L."/>
            <person name="Girlanda M."/>
            <person name="Hayes R."/>
            <person name="Keri Z."/>
            <person name="Labutti K."/>
            <person name="Lipzen A."/>
            <person name="Lombard V."/>
            <person name="Magnuson J."/>
            <person name="Maillard F."/>
            <person name="Morin E."/>
            <person name="Murat C."/>
            <person name="Nolan M."/>
            <person name="Ohm R."/>
            <person name="Pangilinan J."/>
            <person name="Pereira M."/>
            <person name="Perotto S."/>
            <person name="Peter M."/>
            <person name="Riley R."/>
            <person name="Sitrit Y."/>
            <person name="Stielow B."/>
            <person name="Szollosi G."/>
            <person name="Zifcakova L."/>
            <person name="Stursova M."/>
            <person name="Spatafora J.W."/>
            <person name="Tedersoo L."/>
            <person name="Vaario L.-M."/>
            <person name="Yamada A."/>
            <person name="Yan M."/>
            <person name="Wang P."/>
            <person name="Xu J."/>
            <person name="Bruns T."/>
            <person name="Baldrian P."/>
            <person name="Vilgalys R."/>
            <person name="Henrissat B."/>
            <person name="Grigoriev I.V."/>
            <person name="Hibbett D."/>
            <person name="Nagy L.G."/>
            <person name="Martin F.M."/>
        </authorList>
    </citation>
    <scope>NUCLEOTIDE SEQUENCE</scope>
    <source>
        <strain evidence="1">P2</strain>
    </source>
</reference>
<sequence>MHHNDVSKDSEQGQRSAESHQKLLNKASKCNTAALHDTMIQEKRKRHIWENDEMDQGTSKCNARACLPKPDLDKRETTLLSICSSIKTWRRRNGAPWVTPNHPSILTPKDDRRIKTQRSSRKFIGYDASPSDCGVGGHRAAGGRSRIIPDVPYAIMLDHAFGAWNIHTTDNEFGASEKR</sequence>
<reference evidence="1" key="2">
    <citation type="journal article" date="2020" name="Nat. Commun.">
        <title>Large-scale genome sequencing of mycorrhizal fungi provides insights into the early evolution of symbiotic traits.</title>
        <authorList>
            <person name="Miyauchi S."/>
            <person name="Kiss E."/>
            <person name="Kuo A."/>
            <person name="Drula E."/>
            <person name="Kohler A."/>
            <person name="Sanchez-Garcia M."/>
            <person name="Morin E."/>
            <person name="Andreopoulos B."/>
            <person name="Barry K.W."/>
            <person name="Bonito G."/>
            <person name="Buee M."/>
            <person name="Carver A."/>
            <person name="Chen C."/>
            <person name="Cichocki N."/>
            <person name="Clum A."/>
            <person name="Culley D."/>
            <person name="Crous P.W."/>
            <person name="Fauchery L."/>
            <person name="Girlanda M."/>
            <person name="Hayes R.D."/>
            <person name="Keri Z."/>
            <person name="LaButti K."/>
            <person name="Lipzen A."/>
            <person name="Lombard V."/>
            <person name="Magnuson J."/>
            <person name="Maillard F."/>
            <person name="Murat C."/>
            <person name="Nolan M."/>
            <person name="Ohm R.A."/>
            <person name="Pangilinan J."/>
            <person name="Pereira M.F."/>
            <person name="Perotto S."/>
            <person name="Peter M."/>
            <person name="Pfister S."/>
            <person name="Riley R."/>
            <person name="Sitrit Y."/>
            <person name="Stielow J.B."/>
            <person name="Szollosi G."/>
            <person name="Zifcakova L."/>
            <person name="Stursova M."/>
            <person name="Spatafora J.W."/>
            <person name="Tedersoo L."/>
            <person name="Vaario L.M."/>
            <person name="Yamada A."/>
            <person name="Yan M."/>
            <person name="Wang P."/>
            <person name="Xu J."/>
            <person name="Bruns T."/>
            <person name="Baldrian P."/>
            <person name="Vilgalys R."/>
            <person name="Dunand C."/>
            <person name="Henrissat B."/>
            <person name="Grigoriev I.V."/>
            <person name="Hibbett D."/>
            <person name="Nagy L.G."/>
            <person name="Martin F.M."/>
        </authorList>
    </citation>
    <scope>NUCLEOTIDE SEQUENCE</scope>
    <source>
        <strain evidence="1">P2</strain>
    </source>
</reference>
<dbReference type="Proteomes" id="UP000886501">
    <property type="component" value="Unassembled WGS sequence"/>
</dbReference>
<dbReference type="EMBL" id="MU117981">
    <property type="protein sequence ID" value="KAF9650796.1"/>
    <property type="molecule type" value="Genomic_DNA"/>
</dbReference>
<name>A0ACB6ZMA2_THEGA</name>
<keyword evidence="2" id="KW-1185">Reference proteome</keyword>
<evidence type="ECO:0000313" key="2">
    <source>
        <dbReference type="Proteomes" id="UP000886501"/>
    </source>
</evidence>
<gene>
    <name evidence="1" type="ORF">BDM02DRAFT_3127459</name>
</gene>